<proteinExistence type="inferred from homology"/>
<dbReference type="Proteomes" id="UP001329505">
    <property type="component" value="Unassembled WGS sequence"/>
</dbReference>
<accession>A0ABU7GVU0</accession>
<sequence length="360" mass="41068">MNMVAGVEKDIEPTGIQIENIIHKVIVHTLQKDNGEFIVDSRDEVLKVSDIVQRLIDKLAQLYATKTGKEYGRFEVDEANYPVSTFLKGYLENKVDFVQASLDMCGTLMRESKQTATPGGHVFFAHFTRAAAADKDEYFIVAILNDELGTALRNKEVVDSVHLDIKGFRLAGRVNITKWRGKSDTYLSFLKGRGQEKVSGFFKTFLGCNNSVPAASETKNLAQLLEDFAEQRQMLDNQKSEFLRKAYVICKGYADEDRPFELEVFSNELWPENPEELSVWVMESGVNISDGFVPDKRSLNRLVKFSGKSKHWRLDFDRIALDNKEVIFDKAKGTLTISALPEDLLQRMIREHEDEDEYEE</sequence>
<name>A0ABU7GVU0_9PSED</name>
<dbReference type="InterPro" id="IPR007358">
    <property type="entry name" value="Nucleoid_associated_NdpA"/>
</dbReference>
<comment type="subcellular location">
    <subcellularLocation>
        <location evidence="1">Cytoplasm</location>
        <location evidence="1">Nucleoid</location>
    </subcellularLocation>
</comment>
<organism evidence="4 5">
    <name type="scientific">Pseudomonas soli</name>
    <dbReference type="NCBI Taxonomy" id="1306993"/>
    <lineage>
        <taxon>Bacteria</taxon>
        <taxon>Pseudomonadati</taxon>
        <taxon>Pseudomonadota</taxon>
        <taxon>Gammaproteobacteria</taxon>
        <taxon>Pseudomonadales</taxon>
        <taxon>Pseudomonadaceae</taxon>
        <taxon>Pseudomonas</taxon>
    </lineage>
</organism>
<comment type="caution">
    <text evidence="4">The sequence shown here is derived from an EMBL/GenBank/DDBJ whole genome shotgun (WGS) entry which is preliminary data.</text>
</comment>
<evidence type="ECO:0000256" key="2">
    <source>
        <dbReference type="ARBA" id="ARBA00009035"/>
    </source>
</evidence>
<evidence type="ECO:0000256" key="3">
    <source>
        <dbReference type="ARBA" id="ARBA00022490"/>
    </source>
</evidence>
<evidence type="ECO:0000313" key="5">
    <source>
        <dbReference type="Proteomes" id="UP001329505"/>
    </source>
</evidence>
<dbReference type="RefSeq" id="WP_330126487.1">
    <property type="nucleotide sequence ID" value="NZ_JAZDQQ010000028.1"/>
</dbReference>
<gene>
    <name evidence="4" type="ORF">V0R55_23725</name>
</gene>
<evidence type="ECO:0000313" key="4">
    <source>
        <dbReference type="EMBL" id="MEE1883175.1"/>
    </source>
</evidence>
<dbReference type="PANTHER" id="PTHR38772:SF1">
    <property type="entry name" value="NUCLEOID-ASSOCIATED PROTEIN YEJK"/>
    <property type="match status" value="1"/>
</dbReference>
<dbReference type="Pfam" id="PF04245">
    <property type="entry name" value="NA37"/>
    <property type="match status" value="1"/>
</dbReference>
<reference evidence="4 5" key="1">
    <citation type="submission" date="2024-01" db="EMBL/GenBank/DDBJ databases">
        <title>Unpublished Manusciprt.</title>
        <authorList>
            <person name="Duman M."/>
            <person name="Valdes E.G."/>
            <person name="Ajmi N."/>
            <person name="Altun S."/>
            <person name="Saticioglu I.B."/>
        </authorList>
    </citation>
    <scope>NUCLEOTIDE SEQUENCE [LARGE SCALE GENOMIC DNA]</scope>
    <source>
        <strain evidence="4 5">139P</strain>
    </source>
</reference>
<keyword evidence="5" id="KW-1185">Reference proteome</keyword>
<dbReference type="PANTHER" id="PTHR38772">
    <property type="match status" value="1"/>
</dbReference>
<dbReference type="EMBL" id="JAZDQQ010000028">
    <property type="protein sequence ID" value="MEE1883175.1"/>
    <property type="molecule type" value="Genomic_DNA"/>
</dbReference>
<evidence type="ECO:0000256" key="1">
    <source>
        <dbReference type="ARBA" id="ARBA00004453"/>
    </source>
</evidence>
<keyword evidence="3" id="KW-0963">Cytoplasm</keyword>
<protein>
    <submittedName>
        <fullName evidence="4">Nucleoid-associated protein</fullName>
    </submittedName>
</protein>
<comment type="similarity">
    <text evidence="2">Belongs to the YejK family.</text>
</comment>